<evidence type="ECO:0000313" key="2">
    <source>
        <dbReference type="Proteomes" id="UP000827976"/>
    </source>
</evidence>
<protein>
    <submittedName>
        <fullName evidence="1">Uncharacterized protein</fullName>
    </submittedName>
</protein>
<keyword evidence="2" id="KW-1185">Reference proteome</keyword>
<reference evidence="2" key="1">
    <citation type="journal article" date="2022" name="Nat. Commun.">
        <title>Chromosome evolution and the genetic basis of agronomically important traits in greater yam.</title>
        <authorList>
            <person name="Bredeson J.V."/>
            <person name="Lyons J.B."/>
            <person name="Oniyinde I.O."/>
            <person name="Okereke N.R."/>
            <person name="Kolade O."/>
            <person name="Nnabue I."/>
            <person name="Nwadili C.O."/>
            <person name="Hribova E."/>
            <person name="Parker M."/>
            <person name="Nwogha J."/>
            <person name="Shu S."/>
            <person name="Carlson J."/>
            <person name="Kariba R."/>
            <person name="Muthemba S."/>
            <person name="Knop K."/>
            <person name="Barton G.J."/>
            <person name="Sherwood A.V."/>
            <person name="Lopez-Montes A."/>
            <person name="Asiedu R."/>
            <person name="Jamnadass R."/>
            <person name="Muchugi A."/>
            <person name="Goodstein D."/>
            <person name="Egesi C.N."/>
            <person name="Featherston J."/>
            <person name="Asfaw A."/>
            <person name="Simpson G.G."/>
            <person name="Dolezel J."/>
            <person name="Hendre P.S."/>
            <person name="Van Deynze A."/>
            <person name="Kumar P.L."/>
            <person name="Obidiegwu J.E."/>
            <person name="Bhattacharjee R."/>
            <person name="Rokhsar D.S."/>
        </authorList>
    </citation>
    <scope>NUCLEOTIDE SEQUENCE [LARGE SCALE GENOMIC DNA]</scope>
    <source>
        <strain evidence="2">cv. TDa95/00328</strain>
    </source>
</reference>
<comment type="caution">
    <text evidence="1">The sequence shown here is derived from an EMBL/GenBank/DDBJ whole genome shotgun (WGS) entry which is preliminary data.</text>
</comment>
<gene>
    <name evidence="1" type="ORF">IHE45_04G051200</name>
</gene>
<sequence length="146" mass="16934">MASESWECSNFQEIDNSLLMEILQEYSCSEEAQEDPKVSGAMCSLEMEINHGLDDCEDCRLDDIFANLERYDCSRSMSFAGLEEAFDWVEMDVVAEQTERDLAEWYMDDCLGESVEMFGYEEYPGDYPSFYYGDCSSEQVYSSLWE</sequence>
<proteinExistence type="predicted"/>
<dbReference type="EMBL" id="CM037014">
    <property type="protein sequence ID" value="KAH7685607.1"/>
    <property type="molecule type" value="Genomic_DNA"/>
</dbReference>
<dbReference type="Proteomes" id="UP000827976">
    <property type="component" value="Chromosome 4"/>
</dbReference>
<name>A0ACB7WCB6_DIOAL</name>
<evidence type="ECO:0000313" key="1">
    <source>
        <dbReference type="EMBL" id="KAH7685607.1"/>
    </source>
</evidence>
<organism evidence="1 2">
    <name type="scientific">Dioscorea alata</name>
    <name type="common">Purple yam</name>
    <dbReference type="NCBI Taxonomy" id="55571"/>
    <lineage>
        <taxon>Eukaryota</taxon>
        <taxon>Viridiplantae</taxon>
        <taxon>Streptophyta</taxon>
        <taxon>Embryophyta</taxon>
        <taxon>Tracheophyta</taxon>
        <taxon>Spermatophyta</taxon>
        <taxon>Magnoliopsida</taxon>
        <taxon>Liliopsida</taxon>
        <taxon>Dioscoreales</taxon>
        <taxon>Dioscoreaceae</taxon>
        <taxon>Dioscorea</taxon>
    </lineage>
</organism>
<accession>A0ACB7WCB6</accession>